<dbReference type="Proteomes" id="UP000803884">
    <property type="component" value="Unassembled WGS sequence"/>
</dbReference>
<feature type="domain" description="Thiolase-like protein type 1 additional C-terminal" evidence="4">
    <location>
        <begin position="425"/>
        <end position="500"/>
    </location>
</feature>
<evidence type="ECO:0000259" key="4">
    <source>
        <dbReference type="Pfam" id="PF18313"/>
    </source>
</evidence>
<dbReference type="RefSeq" id="XP_069228889.1">
    <property type="nucleotide sequence ID" value="XM_069373573.1"/>
</dbReference>
<gene>
    <name evidence="5" type="ORF">WHR41_04967</name>
</gene>
<name>A0AB34KR82_9PEZI</name>
<dbReference type="PANTHER" id="PTHR18919:SF139">
    <property type="entry name" value="THIOLASE-LIKE PROTEIN TYPE 1 ADDITIONAL C-TERMINAL DOMAIN-CONTAINING PROTEIN"/>
    <property type="match status" value="1"/>
</dbReference>
<reference evidence="5 6" key="1">
    <citation type="journal article" date="2020" name="Microbiol. Resour. Announc.">
        <title>Draft Genome Sequence of a Cladosporium Species Isolated from the Mesophotic Ascidian Didemnum maculosum.</title>
        <authorList>
            <person name="Gioti A."/>
            <person name="Siaperas R."/>
            <person name="Nikolaivits E."/>
            <person name="Le Goff G."/>
            <person name="Ouazzani J."/>
            <person name="Kotoulas G."/>
            <person name="Topakas E."/>
        </authorList>
    </citation>
    <scope>NUCLEOTIDE SEQUENCE [LARGE SCALE GENOMIC DNA]</scope>
    <source>
        <strain evidence="5 6">TM138-S3</strain>
    </source>
</reference>
<dbReference type="Pfam" id="PF18313">
    <property type="entry name" value="TLP1_add_C"/>
    <property type="match status" value="1"/>
</dbReference>
<evidence type="ECO:0000256" key="1">
    <source>
        <dbReference type="ARBA" id="ARBA00010982"/>
    </source>
</evidence>
<dbReference type="PANTHER" id="PTHR18919">
    <property type="entry name" value="ACETYL-COA C-ACYLTRANSFERASE"/>
    <property type="match status" value="1"/>
</dbReference>
<keyword evidence="2" id="KW-0808">Transferase</keyword>
<evidence type="ECO:0000313" key="5">
    <source>
        <dbReference type="EMBL" id="KAL1585783.1"/>
    </source>
</evidence>
<dbReference type="AlphaFoldDB" id="A0AB34KR82"/>
<dbReference type="EMBL" id="JAAQHG020000017">
    <property type="protein sequence ID" value="KAL1585783.1"/>
    <property type="molecule type" value="Genomic_DNA"/>
</dbReference>
<evidence type="ECO:0000256" key="3">
    <source>
        <dbReference type="ARBA" id="ARBA00023315"/>
    </source>
</evidence>
<dbReference type="Gene3D" id="3.40.47.10">
    <property type="match status" value="1"/>
</dbReference>
<comment type="caution">
    <text evidence="5">The sequence shown here is derived from an EMBL/GenBank/DDBJ whole genome shotgun (WGS) entry which is preliminary data.</text>
</comment>
<dbReference type="InterPro" id="IPR016039">
    <property type="entry name" value="Thiolase-like"/>
</dbReference>
<accession>A0AB34KR82</accession>
<sequence>MALTPVVVGVGDFVNRSRLVEDAVEPLELMLNAIKESINDTCLQDSAANELLLAIDSLDVVRTWTWPYPDLPGLIGDRLGIAPKRKHYTDHGGNQPALVFDEASRRISRGESKVAIVTGGEALASLASCAAKRQLPPPGWSPIKESVNEVFSPTTRELKPDLGSKHSIGNPIHIYPLYENGFRAFRGQSVSSNNHESALLYEQFAKVAEANKYAWNYGTKAETTQSIGTPSAKNRMICHPYPLLMNAFNNINLAAACIITSTDFARELGVPEEKWIYPLGGAGTQDSSDFWHRPDFHSSPSITQSLTAALQASNISKDDIDLFDFYSCFPIVPKLACHHLSLPTISPPKPITLLGGLTSFGGAGNNYSMHALTEMTRQLRQKKGQTGLVLANGGVLTYQHVVCLSSSPRKDGSPYPSRNPLPDILSSPAPAIQAEAKGAAVIETYTVEYARNGAPKCGYIVGRLASNNHRFIANHADEHTLLALSSMTEEQIGKKGKVWTVEGGRNVVALEGEGAKL</sequence>
<dbReference type="GO" id="GO:0016746">
    <property type="term" value="F:acyltransferase activity"/>
    <property type="evidence" value="ECO:0007669"/>
    <property type="project" value="UniProtKB-KW"/>
</dbReference>
<dbReference type="SUPFAM" id="SSF53901">
    <property type="entry name" value="Thiolase-like"/>
    <property type="match status" value="1"/>
</dbReference>
<organism evidence="5 6">
    <name type="scientific">Cladosporium halotolerans</name>
    <dbReference type="NCBI Taxonomy" id="1052096"/>
    <lineage>
        <taxon>Eukaryota</taxon>
        <taxon>Fungi</taxon>
        <taxon>Dikarya</taxon>
        <taxon>Ascomycota</taxon>
        <taxon>Pezizomycotina</taxon>
        <taxon>Dothideomycetes</taxon>
        <taxon>Dothideomycetidae</taxon>
        <taxon>Cladosporiales</taxon>
        <taxon>Cladosporiaceae</taxon>
        <taxon>Cladosporium</taxon>
    </lineage>
</organism>
<comment type="similarity">
    <text evidence="1">Belongs to the thiolase-like superfamily. Thiolase family.</text>
</comment>
<evidence type="ECO:0000313" key="6">
    <source>
        <dbReference type="Proteomes" id="UP000803884"/>
    </source>
</evidence>
<keyword evidence="6" id="KW-1185">Reference proteome</keyword>
<dbReference type="Gene3D" id="2.40.50.840">
    <property type="match status" value="1"/>
</dbReference>
<dbReference type="GeneID" id="96006411"/>
<evidence type="ECO:0000256" key="2">
    <source>
        <dbReference type="ARBA" id="ARBA00022679"/>
    </source>
</evidence>
<proteinExistence type="inferred from homology"/>
<dbReference type="InterPro" id="IPR040771">
    <property type="entry name" value="TLP1_add_C"/>
</dbReference>
<protein>
    <recommendedName>
        <fullName evidence="4">Thiolase-like protein type 1 additional C-terminal domain-containing protein</fullName>
    </recommendedName>
</protein>
<keyword evidence="3" id="KW-0012">Acyltransferase</keyword>